<feature type="region of interest" description="Disordered" evidence="3">
    <location>
        <begin position="816"/>
        <end position="835"/>
    </location>
</feature>
<evidence type="ECO:0000256" key="3">
    <source>
        <dbReference type="SAM" id="MobiDB-lite"/>
    </source>
</evidence>
<dbReference type="GO" id="GO:0016592">
    <property type="term" value="C:mediator complex"/>
    <property type="evidence" value="ECO:0007669"/>
    <property type="project" value="TreeGrafter"/>
</dbReference>
<evidence type="ECO:0000259" key="4">
    <source>
        <dbReference type="Pfam" id="PF11265"/>
    </source>
</evidence>
<evidence type="ECO:0000313" key="5">
    <source>
        <dbReference type="EMBL" id="GMN56664.1"/>
    </source>
</evidence>
<reference evidence="5" key="1">
    <citation type="submission" date="2023-07" db="EMBL/GenBank/DDBJ databases">
        <title>draft genome sequence of fig (Ficus carica).</title>
        <authorList>
            <person name="Takahashi T."/>
            <person name="Nishimura K."/>
        </authorList>
    </citation>
    <scope>NUCLEOTIDE SEQUENCE</scope>
</reference>
<organism evidence="5 6">
    <name type="scientific">Ficus carica</name>
    <name type="common">Common fig</name>
    <dbReference type="NCBI Taxonomy" id="3494"/>
    <lineage>
        <taxon>Eukaryota</taxon>
        <taxon>Viridiplantae</taxon>
        <taxon>Streptophyta</taxon>
        <taxon>Embryophyta</taxon>
        <taxon>Tracheophyta</taxon>
        <taxon>Spermatophyta</taxon>
        <taxon>Magnoliopsida</taxon>
        <taxon>eudicotyledons</taxon>
        <taxon>Gunneridae</taxon>
        <taxon>Pentapetalae</taxon>
        <taxon>rosids</taxon>
        <taxon>fabids</taxon>
        <taxon>Rosales</taxon>
        <taxon>Moraceae</taxon>
        <taxon>Ficeae</taxon>
        <taxon>Ficus</taxon>
    </lineage>
</organism>
<evidence type="ECO:0000256" key="2">
    <source>
        <dbReference type="ARBA" id="ARBA00019694"/>
    </source>
</evidence>
<accession>A0AA88DKM3</accession>
<dbReference type="PANTHER" id="PTHR12433">
    <property type="entry name" value="MEDIATOR OF RNA POLYMERASE II TRANSCRIPTION SUBUNIT 25"/>
    <property type="match status" value="1"/>
</dbReference>
<name>A0AA88DKM3_FICCA</name>
<comment type="caution">
    <text evidence="5">The sequence shown here is derived from an EMBL/GenBank/DDBJ whole genome shotgun (WGS) entry which is preliminary data.</text>
</comment>
<evidence type="ECO:0000256" key="1">
    <source>
        <dbReference type="ARBA" id="ARBA00009102"/>
    </source>
</evidence>
<feature type="domain" description="Mediator of RNA polymerase II transcription subunit 25 von Willebrand factor type A" evidence="4">
    <location>
        <begin position="4"/>
        <end position="183"/>
    </location>
</feature>
<protein>
    <recommendedName>
        <fullName evidence="2">Mediator of RNA polymerase II transcription subunit 25</fullName>
    </recommendedName>
</protein>
<keyword evidence="6" id="KW-1185">Reference proteome</keyword>
<evidence type="ECO:0000313" key="6">
    <source>
        <dbReference type="Proteomes" id="UP001187192"/>
    </source>
</evidence>
<dbReference type="GO" id="GO:0045944">
    <property type="term" value="P:positive regulation of transcription by RNA polymerase II"/>
    <property type="evidence" value="ECO:0007669"/>
    <property type="project" value="TreeGrafter"/>
</dbReference>
<dbReference type="AlphaFoldDB" id="A0AA88DKM3"/>
<dbReference type="InterPro" id="IPR021419">
    <property type="entry name" value="Mediator_Med25_VWA"/>
</dbReference>
<dbReference type="GO" id="GO:0005667">
    <property type="term" value="C:transcription regulator complex"/>
    <property type="evidence" value="ECO:0007669"/>
    <property type="project" value="TreeGrafter"/>
</dbReference>
<proteinExistence type="inferred from homology"/>
<comment type="similarity">
    <text evidence="1">Belongs to the Mediator complex subunit 25 family.</text>
</comment>
<dbReference type="PANTHER" id="PTHR12433:SF12">
    <property type="entry name" value="MEDIATOR OF RNA POLYMERASE II TRANSCRIPTION SUBUNIT 25"/>
    <property type="match status" value="1"/>
</dbReference>
<dbReference type="Pfam" id="PF11265">
    <property type="entry name" value="Med25_VWA"/>
    <property type="match status" value="1"/>
</dbReference>
<dbReference type="EMBL" id="BTGU01000065">
    <property type="protein sequence ID" value="GMN56664.1"/>
    <property type="molecule type" value="Genomic_DNA"/>
</dbReference>
<sequence length="964" mass="105552">MLWFGMVVYLNREPEYAGCAVESYKWTRDVNLFLRQLSCLTFSGGDGLNAAGIAEGLNEALVLFPKPQLDAHEMFVAQYLATERHCVLVAASNPFVLPATLESPVLKHGQIRDLQTEYRTVVVDDVAKMFAKSSTSLSVISPKHLPSLKQIFNVGNGITDQEVPSANNEEYYNPHEYLILLSEKFPDIHTAFKEEQKMMMRSPSPASVEAQANFMDTDQPRSGYHITDEDMEAIEAMLDDPTIDMQQDNIYPEETFNIMPGVIPQVPVLSNDLVRELSSPELSDSVASNFDNNRMRYEAILSDFMGAAASNLNQEQQTLPTNGGSETSAHGNLMISAPVQALELERIMFMPMEMDQNDVPPLMITETLPSRPQLFYNFMRGELEMVRQNSGQVTIDSTIISSVPSINPNVNASNPVGLQTAYTEQVSSEPFVLSTGVSSGAILEVPSVEMQPFPGSLTGFETPNLAANLTDPQAANSGLAGNSTVPQAATSGFNGNLTVPQAANPDFAGNLIILRAANSGLGGNLMVLQAATPDIAGNFVDPQSTDPSLAGNLMVPRGTTPDLDEMLSLKHASSGFIDVPGPSSINGEFEPKSLAEIFGEDDGFDMNQIGFGSNTEGESGQLLLTTVASVIERYLEAHGGMDDIVFADLDKEQDGYVLSWQGNINAEHLGQIHSPGQAKAYRKLSAPASLTAEWPRTILVDQILRQDDVFGIPYVGEIDILVFATMAYHGLHEKLKNEELCFRMDLPSQTMIFLPTERTDRFFCALFRGHIPVFTPDRSVQQPVALLVPNQEPDTTYDSVVGGTTVFTTDGSVRQPVAKQEPDTDDNAPGGMTTDCVMRDEEEEGGGRRWERRRRVVVGGIAVGRLDQANGGYGSPIFQIRRPWWTPVRSVPIPVIPRKSALDLPTRSKPTEAHRRSWCCSFAVPPPSPDSISRRVRWVGDKAGEGELSLDLEKRENGGISRRR</sequence>
<dbReference type="Proteomes" id="UP001187192">
    <property type="component" value="Unassembled WGS sequence"/>
</dbReference>
<gene>
    <name evidence="5" type="ORF">TIFTF001_025772</name>
</gene>